<keyword evidence="2 3" id="KW-0694">RNA-binding</keyword>
<dbReference type="InterPro" id="IPR000037">
    <property type="entry name" value="SsrA-bd_prot"/>
</dbReference>
<dbReference type="Proteomes" id="UP000051813">
    <property type="component" value="Unassembled WGS sequence"/>
</dbReference>
<reference evidence="4 5" key="1">
    <citation type="journal article" date="2015" name="Genome Announc.">
        <title>Expanding the biotechnology potential of lactobacilli through comparative genomics of 213 strains and associated genera.</title>
        <authorList>
            <person name="Sun Z."/>
            <person name="Harris H.M."/>
            <person name="McCann A."/>
            <person name="Guo C."/>
            <person name="Argimon S."/>
            <person name="Zhang W."/>
            <person name="Yang X."/>
            <person name="Jeffery I.B."/>
            <person name="Cooney J.C."/>
            <person name="Kagawa T.F."/>
            <person name="Liu W."/>
            <person name="Song Y."/>
            <person name="Salvetti E."/>
            <person name="Wrobel A."/>
            <person name="Rasinkangas P."/>
            <person name="Parkhill J."/>
            <person name="Rea M.C."/>
            <person name="O'Sullivan O."/>
            <person name="Ritari J."/>
            <person name="Douillard F.P."/>
            <person name="Paul Ross R."/>
            <person name="Yang R."/>
            <person name="Briner A.E."/>
            <person name="Felis G.E."/>
            <person name="de Vos W.M."/>
            <person name="Barrangou R."/>
            <person name="Klaenhammer T.R."/>
            <person name="Caufield P.W."/>
            <person name="Cui Y."/>
            <person name="Zhang H."/>
            <person name="O'Toole P.W."/>
        </authorList>
    </citation>
    <scope>NUCLEOTIDE SEQUENCE [LARGE SCALE GENOMIC DNA]</scope>
    <source>
        <strain evidence="4 5">DSM 20335</strain>
    </source>
</reference>
<keyword evidence="1 3" id="KW-0963">Cytoplasm</keyword>
<protein>
    <recommendedName>
        <fullName evidence="3">SsrA-binding protein</fullName>
    </recommendedName>
    <alternativeName>
        <fullName evidence="3">Small protein B</fullName>
    </alternativeName>
</protein>
<dbReference type="InterPro" id="IPR023620">
    <property type="entry name" value="SmpB"/>
</dbReference>
<dbReference type="RefSeq" id="WP_057757926.1">
    <property type="nucleotide sequence ID" value="NZ_AYYK01000025.1"/>
</dbReference>
<evidence type="ECO:0000256" key="3">
    <source>
        <dbReference type="HAMAP-Rule" id="MF_00023"/>
    </source>
</evidence>
<dbReference type="Gene3D" id="2.40.280.10">
    <property type="match status" value="1"/>
</dbReference>
<comment type="subcellular location">
    <subcellularLocation>
        <location evidence="3">Cytoplasm</location>
    </subcellularLocation>
    <text evidence="3">The tmRNA-SmpB complex associates with stalled 70S ribosomes.</text>
</comment>
<dbReference type="PROSITE" id="PS01317">
    <property type="entry name" value="SSRP"/>
    <property type="match status" value="1"/>
</dbReference>
<dbReference type="AlphaFoldDB" id="A0A0R2BQ35"/>
<dbReference type="CDD" id="cd09294">
    <property type="entry name" value="SmpB"/>
    <property type="match status" value="1"/>
</dbReference>
<comment type="similarity">
    <text evidence="3">Belongs to the SmpB family.</text>
</comment>
<dbReference type="GO" id="GO:0070930">
    <property type="term" value="P:trans-translation-dependent protein tagging"/>
    <property type="evidence" value="ECO:0007669"/>
    <property type="project" value="TreeGrafter"/>
</dbReference>
<evidence type="ECO:0000313" key="5">
    <source>
        <dbReference type="Proteomes" id="UP000051813"/>
    </source>
</evidence>
<dbReference type="NCBIfam" id="TIGR00086">
    <property type="entry name" value="smpB"/>
    <property type="match status" value="1"/>
</dbReference>
<evidence type="ECO:0000256" key="1">
    <source>
        <dbReference type="ARBA" id="ARBA00022490"/>
    </source>
</evidence>
<dbReference type="EMBL" id="AYYK01000025">
    <property type="protein sequence ID" value="KRM78251.1"/>
    <property type="molecule type" value="Genomic_DNA"/>
</dbReference>
<organism evidence="4 5">
    <name type="scientific">Lapidilactobacillus dextrinicus DSM 20335</name>
    <dbReference type="NCBI Taxonomy" id="1423738"/>
    <lineage>
        <taxon>Bacteria</taxon>
        <taxon>Bacillati</taxon>
        <taxon>Bacillota</taxon>
        <taxon>Bacilli</taxon>
        <taxon>Lactobacillales</taxon>
        <taxon>Lactobacillaceae</taxon>
        <taxon>Lapidilactobacillus</taxon>
    </lineage>
</organism>
<dbReference type="SUPFAM" id="SSF74982">
    <property type="entry name" value="Small protein B (SmpB)"/>
    <property type="match status" value="1"/>
</dbReference>
<dbReference type="GO" id="GO:0005829">
    <property type="term" value="C:cytosol"/>
    <property type="evidence" value="ECO:0007669"/>
    <property type="project" value="TreeGrafter"/>
</dbReference>
<sequence length="157" mass="18053">MAKKHAEKPKNQVATNRKARHDYTISETYEAGIVLTGTEIKSVRAGKINLKDGFAQVRHGELWLENVHISPYDAGNQFNQDPLRNRKLLLHKREIAKLAGIIQDKGTTIVPLKAYLKHGYAKVLLGVAKGKHEYDKRETIKRREQDREMQRVLKNNF</sequence>
<dbReference type="GO" id="GO:0003723">
    <property type="term" value="F:RNA binding"/>
    <property type="evidence" value="ECO:0007669"/>
    <property type="project" value="UniProtKB-UniRule"/>
</dbReference>
<accession>A0A0R2BQ35</accession>
<evidence type="ECO:0000313" key="4">
    <source>
        <dbReference type="EMBL" id="KRM78251.1"/>
    </source>
</evidence>
<comment type="function">
    <text evidence="3">Required for rescue of stalled ribosomes mediated by trans-translation. Binds to transfer-messenger RNA (tmRNA), required for stable association of tmRNA with ribosomes. tmRNA and SmpB together mimic tRNA shape, replacing the anticodon stem-loop with SmpB. tmRNA is encoded by the ssrA gene; the 2 termini fold to resemble tRNA(Ala) and it encodes a 'tag peptide', a short internal open reading frame. During trans-translation Ala-aminoacylated tmRNA acts like a tRNA, entering the A-site of stalled ribosomes, displacing the stalled mRNA. The ribosome then switches to translate the ORF on the tmRNA; the nascent peptide is terminated with the 'tag peptide' encoded by the tmRNA and targeted for degradation. The ribosome is freed to recommence translation, which seems to be the essential function of trans-translation.</text>
</comment>
<dbReference type="PANTHER" id="PTHR30308">
    <property type="entry name" value="TMRNA-BINDING COMPONENT OF TRANS-TRANSLATION TAGGING COMPLEX"/>
    <property type="match status" value="1"/>
</dbReference>
<dbReference type="Pfam" id="PF01668">
    <property type="entry name" value="SmpB"/>
    <property type="match status" value="1"/>
</dbReference>
<gene>
    <name evidence="3" type="primary">smpB</name>
    <name evidence="4" type="ORF">FC84_GL001273</name>
</gene>
<comment type="caution">
    <text evidence="4">The sequence shown here is derived from an EMBL/GenBank/DDBJ whole genome shotgun (WGS) entry which is preliminary data.</text>
</comment>
<dbReference type="PATRIC" id="fig|1423738.3.peg.1290"/>
<keyword evidence="5" id="KW-1185">Reference proteome</keyword>
<dbReference type="InterPro" id="IPR020081">
    <property type="entry name" value="SsrA-bd_prot_CS"/>
</dbReference>
<dbReference type="STRING" id="1423738.FC84_GL001273"/>
<proteinExistence type="inferred from homology"/>
<dbReference type="OrthoDB" id="9805462at2"/>
<dbReference type="PANTHER" id="PTHR30308:SF2">
    <property type="entry name" value="SSRA-BINDING PROTEIN"/>
    <property type="match status" value="1"/>
</dbReference>
<dbReference type="HAMAP" id="MF_00023">
    <property type="entry name" value="SmpB"/>
    <property type="match status" value="1"/>
</dbReference>
<dbReference type="NCBIfam" id="NF003843">
    <property type="entry name" value="PRK05422.1"/>
    <property type="match status" value="1"/>
</dbReference>
<dbReference type="GO" id="GO:0070929">
    <property type="term" value="P:trans-translation"/>
    <property type="evidence" value="ECO:0007669"/>
    <property type="project" value="UniProtKB-UniRule"/>
</dbReference>
<name>A0A0R2BQ35_9LACO</name>
<evidence type="ECO:0000256" key="2">
    <source>
        <dbReference type="ARBA" id="ARBA00022884"/>
    </source>
</evidence>